<keyword evidence="3" id="KW-1185">Reference proteome</keyword>
<reference evidence="2" key="3">
    <citation type="submission" date="2023-03" db="EMBL/GenBank/DDBJ databases">
        <title>Draft genome sequence of a Mycolicibacterium mageritense strain H4_3_1 isolated from a hybrid biological-inorganic system reactor.</title>
        <authorList>
            <person name="Feng X."/>
            <person name="Kazama D."/>
            <person name="Sato K."/>
            <person name="Kobayashi H."/>
        </authorList>
    </citation>
    <scope>NUCLEOTIDE SEQUENCE</scope>
    <source>
        <strain evidence="2">H4_3_1</strain>
    </source>
</reference>
<sequence length="41" mass="4567">MANLLEVLVLMAAPVTALLFMRRIVVRQNRAAEARESTPSQ</sequence>
<evidence type="ECO:0000313" key="2">
    <source>
        <dbReference type="EMBL" id="BDY26579.1"/>
    </source>
</evidence>
<name>A0AAI8TPJ2_MYCME</name>
<protein>
    <submittedName>
        <fullName evidence="2">Uncharacterized protein</fullName>
    </submittedName>
</protein>
<dbReference type="Proteomes" id="UP000465622">
    <property type="component" value="Chromosome"/>
</dbReference>
<evidence type="ECO:0000313" key="3">
    <source>
        <dbReference type="Proteomes" id="UP000465622"/>
    </source>
</evidence>
<reference evidence="1" key="2">
    <citation type="submission" date="2020-02" db="EMBL/GenBank/DDBJ databases">
        <authorList>
            <person name="Matsumoto Y."/>
            <person name="Motooka D."/>
            <person name="Nakamura S."/>
        </authorList>
    </citation>
    <scope>NUCLEOTIDE SEQUENCE</scope>
    <source>
        <strain evidence="1">JCM 12375</strain>
    </source>
</reference>
<proteinExistence type="predicted"/>
<dbReference type="RefSeq" id="WP_268951251.1">
    <property type="nucleotide sequence ID" value="NZ_AP022567.1"/>
</dbReference>
<dbReference type="Proteomes" id="UP001241092">
    <property type="component" value="Chromosome"/>
</dbReference>
<organism evidence="2 4">
    <name type="scientific">Mycolicibacterium mageritense</name>
    <name type="common">Mycobacterium mageritense</name>
    <dbReference type="NCBI Taxonomy" id="53462"/>
    <lineage>
        <taxon>Bacteria</taxon>
        <taxon>Bacillati</taxon>
        <taxon>Actinomycetota</taxon>
        <taxon>Actinomycetes</taxon>
        <taxon>Mycobacteriales</taxon>
        <taxon>Mycobacteriaceae</taxon>
        <taxon>Mycolicibacterium</taxon>
    </lineage>
</organism>
<dbReference type="EMBL" id="AP027452">
    <property type="protein sequence ID" value="BDY26579.1"/>
    <property type="molecule type" value="Genomic_DNA"/>
</dbReference>
<dbReference type="EMBL" id="AP022567">
    <property type="protein sequence ID" value="BBX31459.1"/>
    <property type="molecule type" value="Genomic_DNA"/>
</dbReference>
<accession>A0AAI8TPJ2</accession>
<gene>
    <name evidence="2" type="ORF">hbim_00493</name>
    <name evidence="1" type="ORF">MMAGJ_07410</name>
</gene>
<reference evidence="1 3" key="1">
    <citation type="journal article" date="2019" name="Emerg. Microbes Infect.">
        <title>Comprehensive subspecies identification of 175 nontuberculous mycobacteria species based on 7547 genomic profiles.</title>
        <authorList>
            <person name="Matsumoto Y."/>
            <person name="Kinjo T."/>
            <person name="Motooka D."/>
            <person name="Nabeya D."/>
            <person name="Jung N."/>
            <person name="Uechi K."/>
            <person name="Horii T."/>
            <person name="Iida T."/>
            <person name="Fujita J."/>
            <person name="Nakamura S."/>
        </authorList>
    </citation>
    <scope>NUCLEOTIDE SEQUENCE [LARGE SCALE GENOMIC DNA]</scope>
    <source>
        <strain evidence="1 3">JCM 12375</strain>
    </source>
</reference>
<dbReference type="AlphaFoldDB" id="A0AAI8TPJ2"/>
<evidence type="ECO:0000313" key="1">
    <source>
        <dbReference type="EMBL" id="BBX31459.1"/>
    </source>
</evidence>
<evidence type="ECO:0000313" key="4">
    <source>
        <dbReference type="Proteomes" id="UP001241092"/>
    </source>
</evidence>